<feature type="domain" description="D-isomer specific 2-hydroxyacid dehydrogenase NAD-binding" evidence="5">
    <location>
        <begin position="117"/>
        <end position="295"/>
    </location>
</feature>
<dbReference type="Proteomes" id="UP001619911">
    <property type="component" value="Unassembled WGS sequence"/>
</dbReference>
<evidence type="ECO:0000259" key="5">
    <source>
        <dbReference type="Pfam" id="PF02826"/>
    </source>
</evidence>
<dbReference type="PANTHER" id="PTHR10996">
    <property type="entry name" value="2-HYDROXYACID DEHYDROGENASE-RELATED"/>
    <property type="match status" value="1"/>
</dbReference>
<dbReference type="Pfam" id="PF00389">
    <property type="entry name" value="2-Hacid_dh"/>
    <property type="match status" value="1"/>
</dbReference>
<dbReference type="Pfam" id="PF02826">
    <property type="entry name" value="2-Hacid_dh_C"/>
    <property type="match status" value="1"/>
</dbReference>
<dbReference type="EMBL" id="JAUIYO010000011">
    <property type="protein sequence ID" value="MFK2826505.1"/>
    <property type="molecule type" value="Genomic_DNA"/>
</dbReference>
<evidence type="ECO:0000259" key="4">
    <source>
        <dbReference type="Pfam" id="PF00389"/>
    </source>
</evidence>
<dbReference type="EC" id="1.1.1.-" evidence="6"/>
<evidence type="ECO:0000256" key="2">
    <source>
        <dbReference type="ARBA" id="ARBA00023002"/>
    </source>
</evidence>
<keyword evidence="7" id="KW-1185">Reference proteome</keyword>
<proteinExistence type="inferred from homology"/>
<protein>
    <submittedName>
        <fullName evidence="6">D-glycerate dehydrogenase</fullName>
        <ecNumber evidence="6">1.1.1.-</ecNumber>
    </submittedName>
</protein>
<accession>A0ABW8IBH0</accession>
<comment type="caution">
    <text evidence="6">The sequence shown here is derived from an EMBL/GenBank/DDBJ whole genome shotgun (WGS) entry which is preliminary data.</text>
</comment>
<dbReference type="PROSITE" id="PS00065">
    <property type="entry name" value="D_2_HYDROXYACID_DH_1"/>
    <property type="match status" value="1"/>
</dbReference>
<dbReference type="InterPro" id="IPR029752">
    <property type="entry name" value="D-isomer_DH_CS1"/>
</dbReference>
<dbReference type="InterPro" id="IPR006139">
    <property type="entry name" value="D-isomer_2_OHA_DH_cat_dom"/>
</dbReference>
<dbReference type="CDD" id="cd05301">
    <property type="entry name" value="GDH"/>
    <property type="match status" value="1"/>
</dbReference>
<dbReference type="GO" id="GO:0016491">
    <property type="term" value="F:oxidoreductase activity"/>
    <property type="evidence" value="ECO:0007669"/>
    <property type="project" value="UniProtKB-KW"/>
</dbReference>
<evidence type="ECO:0000313" key="6">
    <source>
        <dbReference type="EMBL" id="MFK2826505.1"/>
    </source>
</evidence>
<comment type="similarity">
    <text evidence="1 3">Belongs to the D-isomer specific 2-hydroxyacid dehydrogenase family.</text>
</comment>
<dbReference type="PANTHER" id="PTHR10996:SF283">
    <property type="entry name" value="GLYOXYLATE_HYDROXYPYRUVATE REDUCTASE B"/>
    <property type="match status" value="1"/>
</dbReference>
<evidence type="ECO:0000256" key="3">
    <source>
        <dbReference type="RuleBase" id="RU003719"/>
    </source>
</evidence>
<feature type="domain" description="D-isomer specific 2-hydroxyacid dehydrogenase catalytic" evidence="4">
    <location>
        <begin position="12"/>
        <end position="327"/>
    </location>
</feature>
<dbReference type="InterPro" id="IPR050223">
    <property type="entry name" value="D-isomer_2-hydroxyacid_DH"/>
</dbReference>
<dbReference type="SUPFAM" id="SSF51735">
    <property type="entry name" value="NAD(P)-binding Rossmann-fold domains"/>
    <property type="match status" value="1"/>
</dbReference>
<keyword evidence="2 3" id="KW-0560">Oxidoreductase</keyword>
<sequence length="348" mass="38369">MKKAGGGLKPLVYVTRKLPEEIISRLKENYEVDMWPEEEVQVPREVLVEKVKKADALLTVITDQLDEELFSAANHLKVVANMAVGYDNIDLDAASRRGVAVCNTPDVLTDTTADLTFALLLATARRMIEAAEFVKNGEWKSWSPLLLAGTDVHHKTIGIVGMGKIGTVVAKRAAGFDMEIIYHNRRRHEVAEEMLGARYCEMDELLAEADFVVCLAPLTEETKGMFGADQFRKMKKEAIFINASRGPVVDEAALYDALQSGEIAAAGLDVFELEPIGADHPLLPLPNVVALPHIGSATKETRLAMMDTCCDNLDTIFADRAPQTLVNKDFLNWRKQEWSTGSLGIAED</sequence>
<name>A0ABW8IBH0_9BACI</name>
<dbReference type="SUPFAM" id="SSF52283">
    <property type="entry name" value="Formate/glycerate dehydrogenase catalytic domain-like"/>
    <property type="match status" value="1"/>
</dbReference>
<dbReference type="Gene3D" id="3.40.50.720">
    <property type="entry name" value="NAD(P)-binding Rossmann-like Domain"/>
    <property type="match status" value="2"/>
</dbReference>
<dbReference type="InterPro" id="IPR036291">
    <property type="entry name" value="NAD(P)-bd_dom_sf"/>
</dbReference>
<evidence type="ECO:0000256" key="1">
    <source>
        <dbReference type="ARBA" id="ARBA00005854"/>
    </source>
</evidence>
<evidence type="ECO:0000313" key="7">
    <source>
        <dbReference type="Proteomes" id="UP001619911"/>
    </source>
</evidence>
<dbReference type="RefSeq" id="WP_404317890.1">
    <property type="nucleotide sequence ID" value="NZ_JAUIYO010000011.1"/>
</dbReference>
<gene>
    <name evidence="6" type="ORF">QYG89_12655</name>
</gene>
<reference evidence="6 7" key="1">
    <citation type="submission" date="2023-07" db="EMBL/GenBank/DDBJ databases">
        <title>Bacillus lucianemedeirus sp. nov, a new species isolated from an immunobiological production facility.</title>
        <authorList>
            <person name="Costa L.V."/>
            <person name="Miranda R.V.S.L."/>
            <person name="Brandao M.L.L."/>
            <person name="Reis C.M.F."/>
            <person name="Frazao A.M."/>
            <person name="Cruz F.V."/>
            <person name="Baio P.V.P."/>
            <person name="Veras J.F.C."/>
            <person name="Ramos J.N."/>
            <person name="Vieira V."/>
        </authorList>
    </citation>
    <scope>NUCLEOTIDE SEQUENCE [LARGE SCALE GENOMIC DNA]</scope>
    <source>
        <strain evidence="6 7">B190/17</strain>
    </source>
</reference>
<dbReference type="InterPro" id="IPR006140">
    <property type="entry name" value="D-isomer_DH_NAD-bd"/>
</dbReference>
<organism evidence="6 7">
    <name type="scientific">Bacillus lumedeiriae</name>
    <dbReference type="NCBI Taxonomy" id="3058829"/>
    <lineage>
        <taxon>Bacteria</taxon>
        <taxon>Bacillati</taxon>
        <taxon>Bacillota</taxon>
        <taxon>Bacilli</taxon>
        <taxon>Bacillales</taxon>
        <taxon>Bacillaceae</taxon>
        <taxon>Bacillus</taxon>
    </lineage>
</organism>